<sequence>MLEPKCASCRVLNCFGGKPEGNPTSCPTDNFQPLISEALGQYQEEGESRRIALAAAQTEAEGYGKWTRVQESVVFAKKLGARKIGLATCLGLIDEARTAAEVFEKNGFEVVSACCKAGSIDKTTIGLADDEKVRPGQFEPICNPISQARIFNQLGTDLNVMIGLCVGHDSLFLREAAAPSTVLVVKDRVLGHNPCAALYTSRFYYRKIFSEPS</sequence>
<dbReference type="EMBL" id="JACPRF010000215">
    <property type="protein sequence ID" value="MBI2876630.1"/>
    <property type="molecule type" value="Genomic_DNA"/>
</dbReference>
<dbReference type="Pfam" id="PF08901">
    <property type="entry name" value="DUF1847"/>
    <property type="match status" value="1"/>
</dbReference>
<reference evidence="1" key="1">
    <citation type="submission" date="2020-07" db="EMBL/GenBank/DDBJ databases">
        <title>Huge and variable diversity of episymbiotic CPR bacteria and DPANN archaea in groundwater ecosystems.</title>
        <authorList>
            <person name="He C.Y."/>
            <person name="Keren R."/>
            <person name="Whittaker M."/>
            <person name="Farag I.F."/>
            <person name="Doudna J."/>
            <person name="Cate J.H.D."/>
            <person name="Banfield J.F."/>
        </authorList>
    </citation>
    <scope>NUCLEOTIDE SEQUENCE</scope>
    <source>
        <strain evidence="1">NC_groundwater_672_Ag_B-0.1um_62_36</strain>
    </source>
</reference>
<evidence type="ECO:0000313" key="2">
    <source>
        <dbReference type="Proteomes" id="UP000769766"/>
    </source>
</evidence>
<protein>
    <submittedName>
        <fullName evidence="1">DUF1847 domain-containing protein</fullName>
    </submittedName>
</protein>
<gene>
    <name evidence="1" type="ORF">HYY20_07090</name>
</gene>
<accession>A0A932FVE4</accession>
<dbReference type="Proteomes" id="UP000769766">
    <property type="component" value="Unassembled WGS sequence"/>
</dbReference>
<organism evidence="1 2">
    <name type="scientific">Tectimicrobiota bacterium</name>
    <dbReference type="NCBI Taxonomy" id="2528274"/>
    <lineage>
        <taxon>Bacteria</taxon>
        <taxon>Pseudomonadati</taxon>
        <taxon>Nitrospinota/Tectimicrobiota group</taxon>
        <taxon>Candidatus Tectimicrobiota</taxon>
    </lineage>
</organism>
<evidence type="ECO:0000313" key="1">
    <source>
        <dbReference type="EMBL" id="MBI2876630.1"/>
    </source>
</evidence>
<proteinExistence type="predicted"/>
<dbReference type="InterPro" id="IPR014997">
    <property type="entry name" value="DUF1847"/>
</dbReference>
<name>A0A932FVE4_UNCTE</name>
<comment type="caution">
    <text evidence="1">The sequence shown here is derived from an EMBL/GenBank/DDBJ whole genome shotgun (WGS) entry which is preliminary data.</text>
</comment>
<dbReference type="AlphaFoldDB" id="A0A932FVE4"/>